<keyword evidence="3" id="KW-1185">Reference proteome</keyword>
<proteinExistence type="predicted"/>
<gene>
    <name evidence="2" type="ORF">SNE34_00585</name>
</gene>
<dbReference type="RefSeq" id="WP_332613700.1">
    <property type="nucleotide sequence ID" value="NZ_JAXGFP010000001.1"/>
</dbReference>
<evidence type="ECO:0000313" key="2">
    <source>
        <dbReference type="EMBL" id="MEG3182509.1"/>
    </source>
</evidence>
<evidence type="ECO:0000313" key="3">
    <source>
        <dbReference type="Proteomes" id="UP001355056"/>
    </source>
</evidence>
<keyword evidence="1" id="KW-0472">Membrane</keyword>
<reference evidence="2 3" key="1">
    <citation type="journal article" date="2016" name="Int. J. Syst. Evol. Microbiol.">
        <title>Lysobacter erysipheiresistens sp. nov., an antagonist of powdery mildew, isolated from tobacco-cultivated soil.</title>
        <authorList>
            <person name="Xie B."/>
            <person name="Li T."/>
            <person name="Lin X."/>
            <person name="Wang C.J."/>
            <person name="Chen Y.J."/>
            <person name="Liu W.J."/>
            <person name="Zhao Z.W."/>
        </authorList>
    </citation>
    <scope>NUCLEOTIDE SEQUENCE [LARGE SCALE GENOMIC DNA]</scope>
    <source>
        <strain evidence="2 3">RS-LYSO-3</strain>
    </source>
</reference>
<dbReference type="EMBL" id="JAXGFP010000001">
    <property type="protein sequence ID" value="MEG3182509.1"/>
    <property type="molecule type" value="Genomic_DNA"/>
</dbReference>
<accession>A0ABU7YUD2</accession>
<evidence type="ECO:0008006" key="4">
    <source>
        <dbReference type="Google" id="ProtNLM"/>
    </source>
</evidence>
<feature type="transmembrane region" description="Helical" evidence="1">
    <location>
        <begin position="21"/>
        <end position="41"/>
    </location>
</feature>
<organism evidence="2 3">
    <name type="scientific">Novilysobacter erysipheiresistens</name>
    <dbReference type="NCBI Taxonomy" id="1749332"/>
    <lineage>
        <taxon>Bacteria</taxon>
        <taxon>Pseudomonadati</taxon>
        <taxon>Pseudomonadota</taxon>
        <taxon>Gammaproteobacteria</taxon>
        <taxon>Lysobacterales</taxon>
        <taxon>Lysobacteraceae</taxon>
        <taxon>Novilysobacter</taxon>
    </lineage>
</organism>
<sequence>MGATPAPAEPPQRIRRRWRLIIAKGAGLALLLMLLLSLSWMTRPRQVADLILDRLGAALDLQISSSGAAEYHLRGTPRLVVRDVVARQSGAETPLLTAERIYLSLPWSTLRSVGSDAGGLDLTVRRVEVDAPRLDLAALQRWREGRPPAAEVQIPTLTDGLRIVRGTVIGDGWSVDRLGIDLPALHPEQALAARVGGRFVNGDTTVPFDLQLALTRPALDAGLGASGIATVATPDWRMPMRLHLSGRLHDGDDGVGLDGFKFGAEARYLGGDQPLPFVYGLAGPLRYDDGRFTIAPLGAVLRGDGVVPDFVAHGAFAWQDALSLRLDGALVAWPNGWPTLPPPLGQSDSTMTFKLDYRGPANLSGNTGLQLRRDETRFDVDFRLPRVLDWLDQLATGTPLPPLDGRLSTPRLEIYGAVLEGVEIEFEDAGATP</sequence>
<evidence type="ECO:0000256" key="1">
    <source>
        <dbReference type="SAM" id="Phobius"/>
    </source>
</evidence>
<keyword evidence="1" id="KW-1133">Transmembrane helix</keyword>
<comment type="caution">
    <text evidence="2">The sequence shown here is derived from an EMBL/GenBank/DDBJ whole genome shotgun (WGS) entry which is preliminary data.</text>
</comment>
<dbReference type="Proteomes" id="UP001355056">
    <property type="component" value="Unassembled WGS sequence"/>
</dbReference>
<keyword evidence="1" id="KW-0812">Transmembrane</keyword>
<protein>
    <recommendedName>
        <fullName evidence="4">AsmA family protein</fullName>
    </recommendedName>
</protein>
<name>A0ABU7YUD2_9GAMM</name>